<dbReference type="AlphaFoldDB" id="A0A845R549"/>
<gene>
    <name evidence="1" type="ORF">D3Z33_12295</name>
</gene>
<proteinExistence type="predicted"/>
<comment type="caution">
    <text evidence="1">The sequence shown here is derived from an EMBL/GenBank/DDBJ whole genome shotgun (WGS) entry which is preliminary data.</text>
</comment>
<organism evidence="1 2">
    <name type="scientific">Senegalia massiliensis</name>
    <dbReference type="NCBI Taxonomy" id="1720316"/>
    <lineage>
        <taxon>Bacteria</taxon>
        <taxon>Bacillati</taxon>
        <taxon>Bacillota</taxon>
        <taxon>Clostridia</taxon>
        <taxon>Eubacteriales</taxon>
        <taxon>Clostridiaceae</taxon>
        <taxon>Senegalia</taxon>
    </lineage>
</organism>
<dbReference type="OrthoDB" id="2619259at2"/>
<dbReference type="EMBL" id="QXXA01000013">
    <property type="protein sequence ID" value="NBI07633.1"/>
    <property type="molecule type" value="Genomic_DNA"/>
</dbReference>
<keyword evidence="2" id="KW-1185">Reference proteome</keyword>
<dbReference type="Proteomes" id="UP000467132">
    <property type="component" value="Unassembled WGS sequence"/>
</dbReference>
<reference evidence="1 2" key="1">
    <citation type="submission" date="2018-08" db="EMBL/GenBank/DDBJ databases">
        <title>Murine metabolic-syndrome-specific gut microbial biobank.</title>
        <authorList>
            <person name="Liu C."/>
        </authorList>
    </citation>
    <scope>NUCLEOTIDE SEQUENCE [LARGE SCALE GENOMIC DNA]</scope>
    <source>
        <strain evidence="1 2">583</strain>
    </source>
</reference>
<evidence type="ECO:0000313" key="2">
    <source>
        <dbReference type="Proteomes" id="UP000467132"/>
    </source>
</evidence>
<dbReference type="RefSeq" id="WP_160198103.1">
    <property type="nucleotide sequence ID" value="NZ_QXXA01000013.1"/>
</dbReference>
<accession>A0A845R549</accession>
<protein>
    <submittedName>
        <fullName evidence="1">Uncharacterized protein</fullName>
    </submittedName>
</protein>
<evidence type="ECO:0000313" key="1">
    <source>
        <dbReference type="EMBL" id="NBI07633.1"/>
    </source>
</evidence>
<sequence>MTNVMFDKIYREKIQNFIDKRMYTYDIKDILKGYNDYKRGWYVSVTMKDCITHLETPIKKILELDINKNYTYNKSKENFTNTNEGD</sequence>
<name>A0A845R549_9CLOT</name>